<organism evidence="3">
    <name type="scientific">Noctiluca scintillans</name>
    <name type="common">Sea sparkle</name>
    <name type="synonym">Red tide dinoflagellate</name>
    <dbReference type="NCBI Taxonomy" id="2966"/>
    <lineage>
        <taxon>Eukaryota</taxon>
        <taxon>Sar</taxon>
        <taxon>Alveolata</taxon>
        <taxon>Dinophyceae</taxon>
        <taxon>Noctilucales</taxon>
        <taxon>Noctilucaceae</taxon>
        <taxon>Noctiluca</taxon>
    </lineage>
</organism>
<dbReference type="AlphaFoldDB" id="A0A7S1AJY9"/>
<reference evidence="3" key="1">
    <citation type="submission" date="2021-01" db="EMBL/GenBank/DDBJ databases">
        <authorList>
            <person name="Corre E."/>
            <person name="Pelletier E."/>
            <person name="Niang G."/>
            <person name="Scheremetjew M."/>
            <person name="Finn R."/>
            <person name="Kale V."/>
            <person name="Holt S."/>
            <person name="Cochrane G."/>
            <person name="Meng A."/>
            <person name="Brown T."/>
            <person name="Cohen L."/>
        </authorList>
    </citation>
    <scope>NUCLEOTIDE SEQUENCE</scope>
</reference>
<accession>A0A7S1AJY9</accession>
<keyword evidence="1" id="KW-0175">Coiled coil</keyword>
<evidence type="ECO:0000256" key="1">
    <source>
        <dbReference type="SAM" id="Coils"/>
    </source>
</evidence>
<sequence length="243" mass="26971">MSVLGLFFLFLFLGFDGNFAVRLSPKFAKNSVVFTDPQRVQREQVLSDAQEWAGRAKEALAVKAQAAQNEALEAEAEAKKATAALQREAQVAAEIGIEEEKAALWKDKIETSRRSLEDHRHRAEQEMMNVAQQQKEVQEAVQTFLDEETVRKTVSKEALERKREMETEIEMALEAKRKAEKALEATTLAEETAKAAAEAQAAAEMGVAEAEIKGKSFAVVPSGILMIFMTVAWHCDLWESGLA</sequence>
<evidence type="ECO:0000313" key="3">
    <source>
        <dbReference type="EMBL" id="CAD8856691.1"/>
    </source>
</evidence>
<protein>
    <submittedName>
        <fullName evidence="3">Uncharacterized protein</fullName>
    </submittedName>
</protein>
<feature type="signal peptide" evidence="2">
    <location>
        <begin position="1"/>
        <end position="20"/>
    </location>
</feature>
<gene>
    <name evidence="3" type="ORF">NSCI0253_LOCUS31043</name>
</gene>
<proteinExistence type="predicted"/>
<name>A0A7S1AJY9_NOCSC</name>
<dbReference type="EMBL" id="HBFQ01043794">
    <property type="protein sequence ID" value="CAD8856691.1"/>
    <property type="molecule type" value="Transcribed_RNA"/>
</dbReference>
<feature type="coiled-coil region" evidence="1">
    <location>
        <begin position="57"/>
        <end position="182"/>
    </location>
</feature>
<feature type="chain" id="PRO_5030722923" evidence="2">
    <location>
        <begin position="21"/>
        <end position="243"/>
    </location>
</feature>
<evidence type="ECO:0000256" key="2">
    <source>
        <dbReference type="SAM" id="SignalP"/>
    </source>
</evidence>
<keyword evidence="2" id="KW-0732">Signal</keyword>